<reference evidence="2" key="1">
    <citation type="submission" date="2023-10" db="EMBL/GenBank/DDBJ databases">
        <authorList>
            <person name="Chen Y."/>
            <person name="Shah S."/>
            <person name="Dougan E. K."/>
            <person name="Thang M."/>
            <person name="Chan C."/>
        </authorList>
    </citation>
    <scope>NUCLEOTIDE SEQUENCE [LARGE SCALE GENOMIC DNA]</scope>
</reference>
<name>A0ABN9WXN5_9DINO</name>
<gene>
    <name evidence="2" type="ORF">PCOR1329_LOCUS71554</name>
</gene>
<evidence type="ECO:0000313" key="3">
    <source>
        <dbReference type="Proteomes" id="UP001189429"/>
    </source>
</evidence>
<feature type="non-terminal residue" evidence="2">
    <location>
        <position position="237"/>
    </location>
</feature>
<comment type="caution">
    <text evidence="2">The sequence shown here is derived from an EMBL/GenBank/DDBJ whole genome shotgun (WGS) entry which is preliminary data.</text>
</comment>
<protein>
    <submittedName>
        <fullName evidence="2">Uncharacterized protein</fullName>
    </submittedName>
</protein>
<dbReference type="EMBL" id="CAUYUJ010019504">
    <property type="protein sequence ID" value="CAK0891690.1"/>
    <property type="molecule type" value="Genomic_DNA"/>
</dbReference>
<dbReference type="Proteomes" id="UP001189429">
    <property type="component" value="Unassembled WGS sequence"/>
</dbReference>
<sequence>AATPGPQATRARLARAAGPQLARRSRQQHRNLREQFLAASELGAPGVAARVPGAAATRFFDELHLAGKVAATGEKLIAAIAMRAPGCQSKGRLALPRACSGRVEMPLHGVPMVDAYLGPGEAHRLTKGQALPPEGEDAQREMDETVDIARPWLASFIARQSQGAPTDPLWTFTMAVAKRTFDRAAASLGLEGLQAALRMARRSGASIDRFTGRISLLEVQRRDGRRQPASARRCEKR</sequence>
<feature type="non-terminal residue" evidence="2">
    <location>
        <position position="1"/>
    </location>
</feature>
<evidence type="ECO:0000313" key="2">
    <source>
        <dbReference type="EMBL" id="CAK0891690.1"/>
    </source>
</evidence>
<organism evidence="2 3">
    <name type="scientific">Prorocentrum cordatum</name>
    <dbReference type="NCBI Taxonomy" id="2364126"/>
    <lineage>
        <taxon>Eukaryota</taxon>
        <taxon>Sar</taxon>
        <taxon>Alveolata</taxon>
        <taxon>Dinophyceae</taxon>
        <taxon>Prorocentrales</taxon>
        <taxon>Prorocentraceae</taxon>
        <taxon>Prorocentrum</taxon>
    </lineage>
</organism>
<feature type="region of interest" description="Disordered" evidence="1">
    <location>
        <begin position="1"/>
        <end position="28"/>
    </location>
</feature>
<proteinExistence type="predicted"/>
<accession>A0ABN9WXN5</accession>
<evidence type="ECO:0000256" key="1">
    <source>
        <dbReference type="SAM" id="MobiDB-lite"/>
    </source>
</evidence>
<keyword evidence="3" id="KW-1185">Reference proteome</keyword>